<accession>A0A0C2Z7V8</accession>
<sequence length="754" mass="84180">MNLDDLITQDRKELECHPIGDAGRADALYNLALSLGNRFIKEKSEIADIDESIALHRSALDLRPAGHSRRSISLINLATCLRHRYTEQAAIPDLQEAITLTRSALELQPLPHSLRLLALSNLAEFLNERFIKLGTNTDLDESIALHRSAYSKQNTMSDLEEAITLSRSVLQLYPGNSNHVVTLINLAYYLRGRFFRLGANADLDEAIVLYCTVVDLCGAGHPDLSDSLHQLALCLFDRYTKQATMLDLEEAIAFNRSALELRPLGHPGHALTLRNLEKFLGQRFFRLGTYADLVEVTALHRAALDLHPAGNPEWSTLLNSLFDHLGSQFEKQGEAVDLDELIGLHRAILELQALRHCEHTGFVDNLLLHVQQRLQDLDVTADLDGDLDEAIMLVRCALELRPRGHPDHILYLDKLIVYIWKWLQKTDLTTNLEELVSPQHATCPPGRPDHVASLQDHLAFALPPDFQLSGRTADVRETVLLAHDSLSILETYLRCRKFQLDVHSSGGPAFVLSLHGLACYLSERFPRVAGTTDRDDRIKFEDVTLALCPQGHPQRAESLRDCLSNYRRLAITRLTQPILSGTPTGTGSQLKRMIGDNMRSVSKMYQVLSSLPLAQFVNATFFLPCIVYRVESIALTRAGTITPIHVHQIQAVGLKPIEVVLSRKLEDTSSKAGSYVLVRPWHPAVKTVDASGHHWLTQWLEQPFNALLLVKLPHDKYRKVASFSTITACGTDLAGVLKGKVCTLGVCSVDLWNV</sequence>
<dbReference type="STRING" id="1036808.A0A0C2Z7V8"/>
<dbReference type="SUPFAM" id="SSF48452">
    <property type="entry name" value="TPR-like"/>
    <property type="match status" value="1"/>
</dbReference>
<evidence type="ECO:0000313" key="2">
    <source>
        <dbReference type="Proteomes" id="UP000053989"/>
    </source>
</evidence>
<reference evidence="2" key="2">
    <citation type="submission" date="2015-01" db="EMBL/GenBank/DDBJ databases">
        <title>Evolutionary Origins and Diversification of the Mycorrhizal Mutualists.</title>
        <authorList>
            <consortium name="DOE Joint Genome Institute"/>
            <consortium name="Mycorrhizal Genomics Consortium"/>
            <person name="Kohler A."/>
            <person name="Kuo A."/>
            <person name="Nagy L.G."/>
            <person name="Floudas D."/>
            <person name="Copeland A."/>
            <person name="Barry K.W."/>
            <person name="Cichocki N."/>
            <person name="Veneault-Fourrey C."/>
            <person name="LaButti K."/>
            <person name="Lindquist E.A."/>
            <person name="Lipzen A."/>
            <person name="Lundell T."/>
            <person name="Morin E."/>
            <person name="Murat C."/>
            <person name="Riley R."/>
            <person name="Ohm R."/>
            <person name="Sun H."/>
            <person name="Tunlid A."/>
            <person name="Henrissat B."/>
            <person name="Grigoriev I.V."/>
            <person name="Hibbett D.S."/>
            <person name="Martin F."/>
        </authorList>
    </citation>
    <scope>NUCLEOTIDE SEQUENCE [LARGE SCALE GENOMIC DNA]</scope>
    <source>
        <strain evidence="2">Foug A</strain>
    </source>
</reference>
<dbReference type="HOGENOM" id="CLU_021491_0_0_1"/>
<gene>
    <name evidence="1" type="ORF">SCLCIDRAFT_28427</name>
</gene>
<proteinExistence type="predicted"/>
<dbReference type="OrthoDB" id="2647271at2759"/>
<dbReference type="Gene3D" id="1.25.40.10">
    <property type="entry name" value="Tetratricopeptide repeat domain"/>
    <property type="match status" value="2"/>
</dbReference>
<protein>
    <recommendedName>
        <fullName evidence="3">CHAT domain-containing protein</fullName>
    </recommendedName>
</protein>
<evidence type="ECO:0008006" key="3">
    <source>
        <dbReference type="Google" id="ProtNLM"/>
    </source>
</evidence>
<evidence type="ECO:0000313" key="1">
    <source>
        <dbReference type="EMBL" id="KIM58053.1"/>
    </source>
</evidence>
<reference evidence="1 2" key="1">
    <citation type="submission" date="2014-04" db="EMBL/GenBank/DDBJ databases">
        <authorList>
            <consortium name="DOE Joint Genome Institute"/>
            <person name="Kuo A."/>
            <person name="Kohler A."/>
            <person name="Nagy L.G."/>
            <person name="Floudas D."/>
            <person name="Copeland A."/>
            <person name="Barry K.W."/>
            <person name="Cichocki N."/>
            <person name="Veneault-Fourrey C."/>
            <person name="LaButti K."/>
            <person name="Lindquist E.A."/>
            <person name="Lipzen A."/>
            <person name="Lundell T."/>
            <person name="Morin E."/>
            <person name="Murat C."/>
            <person name="Sun H."/>
            <person name="Tunlid A."/>
            <person name="Henrissat B."/>
            <person name="Grigoriev I.V."/>
            <person name="Hibbett D.S."/>
            <person name="Martin F."/>
            <person name="Nordberg H.P."/>
            <person name="Cantor M.N."/>
            <person name="Hua S.X."/>
        </authorList>
    </citation>
    <scope>NUCLEOTIDE SEQUENCE [LARGE SCALE GENOMIC DNA]</scope>
    <source>
        <strain evidence="1 2">Foug A</strain>
    </source>
</reference>
<dbReference type="InterPro" id="IPR011990">
    <property type="entry name" value="TPR-like_helical_dom_sf"/>
</dbReference>
<dbReference type="EMBL" id="KN822092">
    <property type="protein sequence ID" value="KIM58053.1"/>
    <property type="molecule type" value="Genomic_DNA"/>
</dbReference>
<dbReference type="AlphaFoldDB" id="A0A0C2Z7V8"/>
<dbReference type="InParanoid" id="A0A0C2Z7V8"/>
<keyword evidence="2" id="KW-1185">Reference proteome</keyword>
<name>A0A0C2Z7V8_9AGAM</name>
<organism evidence="1 2">
    <name type="scientific">Scleroderma citrinum Foug A</name>
    <dbReference type="NCBI Taxonomy" id="1036808"/>
    <lineage>
        <taxon>Eukaryota</taxon>
        <taxon>Fungi</taxon>
        <taxon>Dikarya</taxon>
        <taxon>Basidiomycota</taxon>
        <taxon>Agaricomycotina</taxon>
        <taxon>Agaricomycetes</taxon>
        <taxon>Agaricomycetidae</taxon>
        <taxon>Boletales</taxon>
        <taxon>Sclerodermatineae</taxon>
        <taxon>Sclerodermataceae</taxon>
        <taxon>Scleroderma</taxon>
    </lineage>
</organism>
<dbReference type="Proteomes" id="UP000053989">
    <property type="component" value="Unassembled WGS sequence"/>
</dbReference>